<dbReference type="Proteomes" id="UP001283361">
    <property type="component" value="Unassembled WGS sequence"/>
</dbReference>
<feature type="compositionally biased region" description="Basic and acidic residues" evidence="1">
    <location>
        <begin position="78"/>
        <end position="90"/>
    </location>
</feature>
<accession>A0AAE1DTU6</accession>
<evidence type="ECO:0000313" key="2">
    <source>
        <dbReference type="EMBL" id="KAK3782477.1"/>
    </source>
</evidence>
<keyword evidence="3" id="KW-1185">Reference proteome</keyword>
<feature type="region of interest" description="Disordered" evidence="1">
    <location>
        <begin position="67"/>
        <end position="107"/>
    </location>
</feature>
<evidence type="ECO:0000313" key="3">
    <source>
        <dbReference type="Proteomes" id="UP001283361"/>
    </source>
</evidence>
<proteinExistence type="predicted"/>
<dbReference type="EMBL" id="JAWDGP010002503">
    <property type="protein sequence ID" value="KAK3782477.1"/>
    <property type="molecule type" value="Genomic_DNA"/>
</dbReference>
<protein>
    <submittedName>
        <fullName evidence="2">Uncharacterized protein</fullName>
    </submittedName>
</protein>
<sequence>MTPRPNELNMCEASGAVNLSRRAACVRFFANAGQTIPTVVNECLIQWEPPIPPSGSRRAKKLRDVPGAHRNFVPPHHASNDTTRHPHERIPLSAPSSQPAAASCPQHLLQQQQLEQVSLHPNLNQL</sequence>
<reference evidence="2" key="1">
    <citation type="journal article" date="2023" name="G3 (Bethesda)">
        <title>A reference genome for the long-term kleptoplast-retaining sea slug Elysia crispata morphotype clarki.</title>
        <authorList>
            <person name="Eastman K.E."/>
            <person name="Pendleton A.L."/>
            <person name="Shaikh M.A."/>
            <person name="Suttiyut T."/>
            <person name="Ogas R."/>
            <person name="Tomko P."/>
            <person name="Gavelis G."/>
            <person name="Widhalm J.R."/>
            <person name="Wisecaver J.H."/>
        </authorList>
    </citation>
    <scope>NUCLEOTIDE SEQUENCE</scope>
    <source>
        <strain evidence="2">ECLA1</strain>
    </source>
</reference>
<evidence type="ECO:0000256" key="1">
    <source>
        <dbReference type="SAM" id="MobiDB-lite"/>
    </source>
</evidence>
<name>A0AAE1DTU6_9GAST</name>
<feature type="compositionally biased region" description="Low complexity" evidence="1">
    <location>
        <begin position="91"/>
        <end position="107"/>
    </location>
</feature>
<comment type="caution">
    <text evidence="2">The sequence shown here is derived from an EMBL/GenBank/DDBJ whole genome shotgun (WGS) entry which is preliminary data.</text>
</comment>
<organism evidence="2 3">
    <name type="scientific">Elysia crispata</name>
    <name type="common">lettuce slug</name>
    <dbReference type="NCBI Taxonomy" id="231223"/>
    <lineage>
        <taxon>Eukaryota</taxon>
        <taxon>Metazoa</taxon>
        <taxon>Spiralia</taxon>
        <taxon>Lophotrochozoa</taxon>
        <taxon>Mollusca</taxon>
        <taxon>Gastropoda</taxon>
        <taxon>Heterobranchia</taxon>
        <taxon>Euthyneura</taxon>
        <taxon>Panpulmonata</taxon>
        <taxon>Sacoglossa</taxon>
        <taxon>Placobranchoidea</taxon>
        <taxon>Plakobranchidae</taxon>
        <taxon>Elysia</taxon>
    </lineage>
</organism>
<gene>
    <name evidence="2" type="ORF">RRG08_008334</name>
</gene>
<dbReference type="AlphaFoldDB" id="A0AAE1DTU6"/>